<feature type="transmembrane region" description="Helical" evidence="6">
    <location>
        <begin position="257"/>
        <end position="288"/>
    </location>
</feature>
<name>A0ABW2UII1_9RHOB</name>
<dbReference type="Pfam" id="PF02653">
    <property type="entry name" value="BPD_transp_2"/>
    <property type="match status" value="1"/>
</dbReference>
<protein>
    <submittedName>
        <fullName evidence="7">ABC transporter permease</fullName>
    </submittedName>
</protein>
<comment type="subcellular location">
    <subcellularLocation>
        <location evidence="1">Cell membrane</location>
        <topology evidence="1">Multi-pass membrane protein</topology>
    </subcellularLocation>
</comment>
<keyword evidence="8" id="KW-1185">Reference proteome</keyword>
<accession>A0ABW2UII1</accession>
<keyword evidence="2" id="KW-1003">Cell membrane</keyword>
<organism evidence="7 8">
    <name type="scientific">Plastorhodobacter daqingensis</name>
    <dbReference type="NCBI Taxonomy" id="1387281"/>
    <lineage>
        <taxon>Bacteria</taxon>
        <taxon>Pseudomonadati</taxon>
        <taxon>Pseudomonadota</taxon>
        <taxon>Alphaproteobacteria</taxon>
        <taxon>Rhodobacterales</taxon>
        <taxon>Paracoccaceae</taxon>
        <taxon>Plastorhodobacter</taxon>
    </lineage>
</organism>
<gene>
    <name evidence="7" type="ORF">ACFQXB_09975</name>
</gene>
<keyword evidence="4 6" id="KW-1133">Transmembrane helix</keyword>
<keyword evidence="5 6" id="KW-0472">Membrane</keyword>
<evidence type="ECO:0000313" key="8">
    <source>
        <dbReference type="Proteomes" id="UP001596516"/>
    </source>
</evidence>
<evidence type="ECO:0000256" key="3">
    <source>
        <dbReference type="ARBA" id="ARBA00022692"/>
    </source>
</evidence>
<reference evidence="8" key="1">
    <citation type="journal article" date="2019" name="Int. J. Syst. Evol. Microbiol.">
        <title>The Global Catalogue of Microorganisms (GCM) 10K type strain sequencing project: providing services to taxonomists for standard genome sequencing and annotation.</title>
        <authorList>
            <consortium name="The Broad Institute Genomics Platform"/>
            <consortium name="The Broad Institute Genome Sequencing Center for Infectious Disease"/>
            <person name="Wu L."/>
            <person name="Ma J."/>
        </authorList>
    </citation>
    <scope>NUCLEOTIDE SEQUENCE [LARGE SCALE GENOMIC DNA]</scope>
    <source>
        <strain evidence="8">CGMCC 1.12750</strain>
    </source>
</reference>
<evidence type="ECO:0000256" key="1">
    <source>
        <dbReference type="ARBA" id="ARBA00004651"/>
    </source>
</evidence>
<evidence type="ECO:0000256" key="6">
    <source>
        <dbReference type="SAM" id="Phobius"/>
    </source>
</evidence>
<proteinExistence type="predicted"/>
<keyword evidence="3 6" id="KW-0812">Transmembrane</keyword>
<evidence type="ECO:0000256" key="5">
    <source>
        <dbReference type="ARBA" id="ARBA00023136"/>
    </source>
</evidence>
<feature type="transmembrane region" description="Helical" evidence="6">
    <location>
        <begin position="215"/>
        <end position="236"/>
    </location>
</feature>
<dbReference type="PANTHER" id="PTHR32196:SF72">
    <property type="entry name" value="RIBOSE IMPORT PERMEASE PROTEIN RBSC"/>
    <property type="match status" value="1"/>
</dbReference>
<feature type="transmembrane region" description="Helical" evidence="6">
    <location>
        <begin position="51"/>
        <end position="71"/>
    </location>
</feature>
<evidence type="ECO:0000256" key="2">
    <source>
        <dbReference type="ARBA" id="ARBA00022475"/>
    </source>
</evidence>
<comment type="caution">
    <text evidence="7">The sequence shown here is derived from an EMBL/GenBank/DDBJ whole genome shotgun (WGS) entry which is preliminary data.</text>
</comment>
<dbReference type="RefSeq" id="WP_377402950.1">
    <property type="nucleotide sequence ID" value="NZ_JBHTFQ010000005.1"/>
</dbReference>
<feature type="transmembrane region" description="Helical" evidence="6">
    <location>
        <begin position="168"/>
        <end position="189"/>
    </location>
</feature>
<feature type="transmembrane region" description="Helical" evidence="6">
    <location>
        <begin position="130"/>
        <end position="147"/>
    </location>
</feature>
<feature type="transmembrane region" description="Helical" evidence="6">
    <location>
        <begin position="300"/>
        <end position="319"/>
    </location>
</feature>
<dbReference type="InterPro" id="IPR001851">
    <property type="entry name" value="ABC_transp_permease"/>
</dbReference>
<dbReference type="PANTHER" id="PTHR32196">
    <property type="entry name" value="ABC TRANSPORTER PERMEASE PROTEIN YPHD-RELATED-RELATED"/>
    <property type="match status" value="1"/>
</dbReference>
<dbReference type="CDD" id="cd06579">
    <property type="entry name" value="TM_PBP1_transp_AraH_like"/>
    <property type="match status" value="1"/>
</dbReference>
<evidence type="ECO:0000256" key="4">
    <source>
        <dbReference type="ARBA" id="ARBA00022989"/>
    </source>
</evidence>
<dbReference type="EMBL" id="JBHTFQ010000005">
    <property type="protein sequence ID" value="MFC7704522.1"/>
    <property type="molecule type" value="Genomic_DNA"/>
</dbReference>
<feature type="transmembrane region" description="Helical" evidence="6">
    <location>
        <begin position="20"/>
        <end position="39"/>
    </location>
</feature>
<feature type="transmembrane region" description="Helical" evidence="6">
    <location>
        <begin position="77"/>
        <end position="95"/>
    </location>
</feature>
<dbReference type="Proteomes" id="UP001596516">
    <property type="component" value="Unassembled WGS sequence"/>
</dbReference>
<evidence type="ECO:0000313" key="7">
    <source>
        <dbReference type="EMBL" id="MFC7704522.1"/>
    </source>
</evidence>
<sequence length="327" mass="34202">MTDTSQQSMLDRRARMRTLVRALGMLPVLILLAIGFEMISGRFMSANNLSIVMQQASINIVLAAGMTYVILTGGIDLSVGSILSAAAMAALIVSLSPEWGMMGIPAGMAMGLLFGLINGCLIAFIRLPPFIVTLGSLTAVRGIARLMGADTTVFNANLPFAAMGNATFLGIPWLAIIAIGVIVISWFILRRTVLGTWIYAVGGNQEAARLTGIKVWLVLLFVYGISGFLAGLGGVMSASRLYAANGLQLGQAYELDAIAAVILGGTSFVGGVGSIWGTLIGALIIAVLSNGLILSGVSDIWQFIIKGLVIIVAVSLDRLRLQGGART</sequence>
<feature type="transmembrane region" description="Helical" evidence="6">
    <location>
        <begin position="102"/>
        <end position="124"/>
    </location>
</feature>